<dbReference type="SUPFAM" id="SSF53901">
    <property type="entry name" value="Thiolase-like"/>
    <property type="match status" value="2"/>
</dbReference>
<dbReference type="CDD" id="cd00829">
    <property type="entry name" value="SCP-x_thiolase"/>
    <property type="match status" value="1"/>
</dbReference>
<reference evidence="3 4" key="1">
    <citation type="submission" date="2020-12" db="EMBL/GenBank/DDBJ databases">
        <authorList>
            <person name="Shan Y."/>
        </authorList>
    </citation>
    <scope>NUCLEOTIDE SEQUENCE [LARGE SCALE GENOMIC DNA]</scope>
    <source>
        <strain evidence="4">csc3.9</strain>
    </source>
</reference>
<feature type="domain" description="Thiolase C-terminal" evidence="2">
    <location>
        <begin position="289"/>
        <end position="413"/>
    </location>
</feature>
<proteinExistence type="predicted"/>
<organism evidence="3 4">
    <name type="scientific">Spongiibacter nanhainus</name>
    <dbReference type="NCBI Taxonomy" id="2794344"/>
    <lineage>
        <taxon>Bacteria</taxon>
        <taxon>Pseudomonadati</taxon>
        <taxon>Pseudomonadota</taxon>
        <taxon>Gammaproteobacteria</taxon>
        <taxon>Cellvibrionales</taxon>
        <taxon>Spongiibacteraceae</taxon>
        <taxon>Spongiibacter</taxon>
    </lineage>
</organism>
<dbReference type="InterPro" id="IPR016039">
    <property type="entry name" value="Thiolase-like"/>
</dbReference>
<feature type="domain" description="Thiolase N-terminal" evidence="1">
    <location>
        <begin position="24"/>
        <end position="128"/>
    </location>
</feature>
<accession>A0A7T4R0A6</accession>
<dbReference type="Pfam" id="PF22691">
    <property type="entry name" value="Thiolase_C_1"/>
    <property type="match status" value="1"/>
</dbReference>
<dbReference type="InterPro" id="IPR002155">
    <property type="entry name" value="Thiolase"/>
</dbReference>
<evidence type="ECO:0000313" key="4">
    <source>
        <dbReference type="Proteomes" id="UP000596063"/>
    </source>
</evidence>
<evidence type="ECO:0000259" key="1">
    <source>
        <dbReference type="Pfam" id="PF00108"/>
    </source>
</evidence>
<dbReference type="GO" id="GO:0003988">
    <property type="term" value="F:acetyl-CoA C-acyltransferase activity"/>
    <property type="evidence" value="ECO:0007669"/>
    <property type="project" value="UniProtKB-ARBA"/>
</dbReference>
<dbReference type="PIRSF" id="PIRSF000429">
    <property type="entry name" value="Ac-CoA_Ac_transf"/>
    <property type="match status" value="1"/>
</dbReference>
<dbReference type="Gene3D" id="3.40.47.10">
    <property type="match status" value="1"/>
</dbReference>
<dbReference type="KEGG" id="snan:I6N98_16675"/>
<evidence type="ECO:0000259" key="2">
    <source>
        <dbReference type="Pfam" id="PF22691"/>
    </source>
</evidence>
<dbReference type="PANTHER" id="PTHR42870:SF6">
    <property type="entry name" value="ACETYL-COA C-ACYLTRANSFERASE"/>
    <property type="match status" value="1"/>
</dbReference>
<dbReference type="Proteomes" id="UP000596063">
    <property type="component" value="Chromosome"/>
</dbReference>
<dbReference type="Pfam" id="PF00108">
    <property type="entry name" value="Thiolase_N"/>
    <property type="match status" value="1"/>
</dbReference>
<gene>
    <name evidence="3" type="ORF">I6N98_16675</name>
</gene>
<dbReference type="RefSeq" id="WP_198569452.1">
    <property type="nucleotide sequence ID" value="NZ_CP066167.1"/>
</dbReference>
<dbReference type="InterPro" id="IPR020616">
    <property type="entry name" value="Thiolase_N"/>
</dbReference>
<protein>
    <submittedName>
        <fullName evidence="3">Thiolase domain-containing protein</fullName>
    </submittedName>
</protein>
<sequence>MSKAVYLLGGAQSDFERDMHGEGHTVFDLFQETLGIALETCHIAPEEVQRGHVGNASGDVLTGYAQMGGFFGMADHRLAGMPASRHEAACASGSMALLGALSDIGAGHYDLVCASGVEVMGVDTANLKEFATVDQAIGSHAWPSERKEGHWVWPYLFSEFLKDYRALYGVDYQHLGEITRINLDNAKRNPNARGRNYQTTPQCFMEDEQVNPLSMDEFRKHDTCRTADGAAFLFLASEDYARDYAKRRGIPLSSIPRIKGFGHSTMPTELDVKREINKRSDSPYYMPHLHHTIQQSLNRAGFGKITDVDTLEVHDCFNISEYMILDHTGLLEPGCAWQAIEEGVITRDGSLPINPSGGLLGAGHPIGCTGVRMALDCYKQVTGQAGDYQIEGAKNAMTVNVGGTLTTVASLVVGLD</sequence>
<name>A0A7T4R0A6_9GAMM</name>
<dbReference type="AlphaFoldDB" id="A0A7T4R0A6"/>
<dbReference type="NCBIfam" id="NF004936">
    <property type="entry name" value="PRK06289.1"/>
    <property type="match status" value="1"/>
</dbReference>
<dbReference type="PANTHER" id="PTHR42870">
    <property type="entry name" value="ACETYL-COA C-ACETYLTRANSFERASE"/>
    <property type="match status" value="1"/>
</dbReference>
<dbReference type="InterPro" id="IPR055140">
    <property type="entry name" value="Thiolase_C_2"/>
</dbReference>
<keyword evidence="4" id="KW-1185">Reference proteome</keyword>
<evidence type="ECO:0000313" key="3">
    <source>
        <dbReference type="EMBL" id="QQD17954.1"/>
    </source>
</evidence>
<dbReference type="EMBL" id="CP066167">
    <property type="protein sequence ID" value="QQD17954.1"/>
    <property type="molecule type" value="Genomic_DNA"/>
</dbReference>